<reference evidence="7" key="1">
    <citation type="submission" date="2021-03" db="EMBL/GenBank/DDBJ databases">
        <authorList>
            <person name="Peeters C."/>
        </authorList>
    </citation>
    <scope>NUCLEOTIDE SEQUENCE</scope>
    <source>
        <strain evidence="7">LMG 31506</strain>
    </source>
</reference>
<evidence type="ECO:0000256" key="2">
    <source>
        <dbReference type="ARBA" id="ARBA00010742"/>
    </source>
</evidence>
<comment type="similarity">
    <text evidence="2">Belongs to the bacterial solute-binding protein SsuA/TauA family.</text>
</comment>
<dbReference type="InterPro" id="IPR015168">
    <property type="entry name" value="SsuA/THI5"/>
</dbReference>
<evidence type="ECO:0000313" key="8">
    <source>
        <dbReference type="Proteomes" id="UP000672934"/>
    </source>
</evidence>
<comment type="subcellular location">
    <subcellularLocation>
        <location evidence="1">Periplasm</location>
    </subcellularLocation>
</comment>
<comment type="caution">
    <text evidence="7">The sequence shown here is derived from an EMBL/GenBank/DDBJ whole genome shotgun (WGS) entry which is preliminary data.</text>
</comment>
<dbReference type="AlphaFoldDB" id="A0A916ITJ1"/>
<proteinExistence type="inferred from homology"/>
<feature type="domain" description="SsuA/THI5-like" evidence="6">
    <location>
        <begin position="48"/>
        <end position="254"/>
    </location>
</feature>
<dbReference type="InterPro" id="IPR010067">
    <property type="entry name" value="ABC_SsuA_sub-bd"/>
</dbReference>
<dbReference type="CDD" id="cd13563">
    <property type="entry name" value="PBP2_SsuA_like_6"/>
    <property type="match status" value="1"/>
</dbReference>
<feature type="chain" id="PRO_5037265468" description="SsuA/THI5-like domain-containing protein" evidence="5">
    <location>
        <begin position="30"/>
        <end position="333"/>
    </location>
</feature>
<evidence type="ECO:0000256" key="4">
    <source>
        <dbReference type="ARBA" id="ARBA00022729"/>
    </source>
</evidence>
<dbReference type="EMBL" id="CAJPUY010000005">
    <property type="protein sequence ID" value="CAG2136752.1"/>
    <property type="molecule type" value="Genomic_DNA"/>
</dbReference>
<dbReference type="PANTHER" id="PTHR30024">
    <property type="entry name" value="ALIPHATIC SULFONATES-BINDING PROTEIN-RELATED"/>
    <property type="match status" value="1"/>
</dbReference>
<dbReference type="PANTHER" id="PTHR30024:SF47">
    <property type="entry name" value="TAURINE-BINDING PERIPLASMIC PROTEIN"/>
    <property type="match status" value="1"/>
</dbReference>
<dbReference type="Pfam" id="PF09084">
    <property type="entry name" value="NMT1"/>
    <property type="match status" value="1"/>
</dbReference>
<accession>A0A916ITJ1</accession>
<keyword evidence="8" id="KW-1185">Reference proteome</keyword>
<evidence type="ECO:0000313" key="7">
    <source>
        <dbReference type="EMBL" id="CAG2136752.1"/>
    </source>
</evidence>
<dbReference type="Gene3D" id="3.40.190.10">
    <property type="entry name" value="Periplasmic binding protein-like II"/>
    <property type="match status" value="2"/>
</dbReference>
<organism evidence="7 8">
    <name type="scientific">Cupriavidus yeoncheonensis</name>
    <dbReference type="NCBI Taxonomy" id="1462994"/>
    <lineage>
        <taxon>Bacteria</taxon>
        <taxon>Pseudomonadati</taxon>
        <taxon>Pseudomonadota</taxon>
        <taxon>Betaproteobacteria</taxon>
        <taxon>Burkholderiales</taxon>
        <taxon>Burkholderiaceae</taxon>
        <taxon>Cupriavidus</taxon>
    </lineage>
</organism>
<gene>
    <name evidence="7" type="ORF">LMG31506_01714</name>
</gene>
<evidence type="ECO:0000256" key="1">
    <source>
        <dbReference type="ARBA" id="ARBA00004418"/>
    </source>
</evidence>
<dbReference type="GO" id="GO:0042626">
    <property type="term" value="F:ATPase-coupled transmembrane transporter activity"/>
    <property type="evidence" value="ECO:0007669"/>
    <property type="project" value="InterPro"/>
</dbReference>
<dbReference type="GO" id="GO:0042597">
    <property type="term" value="C:periplasmic space"/>
    <property type="evidence" value="ECO:0007669"/>
    <property type="project" value="UniProtKB-SubCell"/>
</dbReference>
<evidence type="ECO:0000256" key="3">
    <source>
        <dbReference type="ARBA" id="ARBA00022448"/>
    </source>
</evidence>
<keyword evidence="4 5" id="KW-0732">Signal</keyword>
<feature type="signal peptide" evidence="5">
    <location>
        <begin position="1"/>
        <end position="29"/>
    </location>
</feature>
<dbReference type="RefSeq" id="WP_211946694.1">
    <property type="nucleotide sequence ID" value="NZ_CAJPUY010000005.1"/>
</dbReference>
<name>A0A916ITJ1_9BURK</name>
<evidence type="ECO:0000259" key="6">
    <source>
        <dbReference type="Pfam" id="PF09084"/>
    </source>
</evidence>
<sequence length="333" mass="35293">MPRLLSSFLIARRLHAVLAGVAVSLACLAATPVRAEVRVGVSDWPGWVAWYVAQQKGFFGKHGADVKLVWFANYSDSIAALSSGQLDANSQSWSDTLGPLAKGLPLKAVLVNDNSAGNDALLAGAKIRTVADLKGKTVALEQYSISHFVLATALAKAGLKPSDVKIVNLAAADAAAAFMMGRVDAAVVWNPWIDRIVRSGKGHALFTSADMPGLIPDLLVAQQKAIATKRKDLVGMIRAWFDAERFIREQPAEAAAIMARVVGMKPDDYKVFLPGTRFFDAAANRAALDAAQPASLQAVAPTIAGFLRDNKLLEGKPDAGRGVDATLLAEALK</sequence>
<dbReference type="SUPFAM" id="SSF53850">
    <property type="entry name" value="Periplasmic binding protein-like II"/>
    <property type="match status" value="1"/>
</dbReference>
<evidence type="ECO:0000256" key="5">
    <source>
        <dbReference type="SAM" id="SignalP"/>
    </source>
</evidence>
<protein>
    <recommendedName>
        <fullName evidence="6">SsuA/THI5-like domain-containing protein</fullName>
    </recommendedName>
</protein>
<dbReference type="NCBIfam" id="TIGR01728">
    <property type="entry name" value="SsuA_fam"/>
    <property type="match status" value="1"/>
</dbReference>
<keyword evidence="3" id="KW-0813">Transport</keyword>
<dbReference type="GO" id="GO:0016020">
    <property type="term" value="C:membrane"/>
    <property type="evidence" value="ECO:0007669"/>
    <property type="project" value="InterPro"/>
</dbReference>
<dbReference type="Proteomes" id="UP000672934">
    <property type="component" value="Unassembled WGS sequence"/>
</dbReference>
<dbReference type="PROSITE" id="PS51257">
    <property type="entry name" value="PROKAR_LIPOPROTEIN"/>
    <property type="match status" value="1"/>
</dbReference>